<evidence type="ECO:0000256" key="1">
    <source>
        <dbReference type="ARBA" id="ARBA00004141"/>
    </source>
</evidence>
<sequence>MKKSIISLAVLASMVASSAALAEPKVYGNVHLSINDVDSADNVDMTSNTSSIGVKGSEDLGDGMKAIYKVEFQMDPANGGAANDNNDEGTNGNALTNRDQFVGLKGGMGTIKFGSMSSNYKQMGGKVDSLYRTRLEGRGFLNTQSRLHNGRATNRGRMTDQVQYASPKMSGFQLVANTTFSGADDETVGAGIRWANKSITAYLDFIDTVPGGGSVSANNTESAIKVGGKFKTKAFRVAGQFESAEDLTGFNYIHVNGGFNINKNNSIEATFGTASHINNSNLDTTSFAVAYNHKMSKKTNVYVGYGDRSSDVDANDDTLFTAGIRKKF</sequence>
<evidence type="ECO:0000256" key="7">
    <source>
        <dbReference type="ARBA" id="ARBA00023065"/>
    </source>
</evidence>
<dbReference type="Pfam" id="PF13609">
    <property type="entry name" value="Porin_4"/>
    <property type="match status" value="1"/>
</dbReference>
<evidence type="ECO:0000256" key="8">
    <source>
        <dbReference type="ARBA" id="ARBA00023114"/>
    </source>
</evidence>
<keyword evidence="3" id="KW-0813">Transport</keyword>
<protein>
    <recommendedName>
        <fullName evidence="11">Porin domain-containing protein</fullName>
    </recommendedName>
</protein>
<keyword evidence="10" id="KW-0998">Cell outer membrane</keyword>
<keyword evidence="4" id="KW-1134">Transmembrane beta strand</keyword>
<proteinExistence type="predicted"/>
<dbReference type="PANTHER" id="PTHR34501:SF9">
    <property type="entry name" value="MAJOR OUTER MEMBRANE PROTEIN P.IA"/>
    <property type="match status" value="1"/>
</dbReference>
<evidence type="ECO:0000313" key="12">
    <source>
        <dbReference type="EMBL" id="VAW52865.1"/>
    </source>
</evidence>
<comment type="subcellular location">
    <subcellularLocation>
        <location evidence="1">Membrane</location>
        <topology evidence="1">Multi-pass membrane protein</topology>
    </subcellularLocation>
</comment>
<reference evidence="12" key="1">
    <citation type="submission" date="2018-06" db="EMBL/GenBank/DDBJ databases">
        <authorList>
            <person name="Zhirakovskaya E."/>
        </authorList>
    </citation>
    <scope>NUCLEOTIDE SEQUENCE</scope>
</reference>
<gene>
    <name evidence="12" type="ORF">MNBD_GAMMA06-160</name>
</gene>
<keyword evidence="7" id="KW-0406">Ion transport</keyword>
<dbReference type="GO" id="GO:0046930">
    <property type="term" value="C:pore complex"/>
    <property type="evidence" value="ECO:0007669"/>
    <property type="project" value="UniProtKB-KW"/>
</dbReference>
<keyword evidence="9" id="KW-0472">Membrane</keyword>
<name>A0A3B0WAB3_9ZZZZ</name>
<evidence type="ECO:0000256" key="6">
    <source>
        <dbReference type="ARBA" id="ARBA00022729"/>
    </source>
</evidence>
<dbReference type="GO" id="GO:0015288">
    <property type="term" value="F:porin activity"/>
    <property type="evidence" value="ECO:0007669"/>
    <property type="project" value="UniProtKB-KW"/>
</dbReference>
<evidence type="ECO:0000259" key="11">
    <source>
        <dbReference type="Pfam" id="PF13609"/>
    </source>
</evidence>
<dbReference type="InterPro" id="IPR033900">
    <property type="entry name" value="Gram_neg_porin_domain"/>
</dbReference>
<evidence type="ECO:0000256" key="2">
    <source>
        <dbReference type="ARBA" id="ARBA00011233"/>
    </source>
</evidence>
<dbReference type="EMBL" id="UOFD01000053">
    <property type="protein sequence ID" value="VAW52865.1"/>
    <property type="molecule type" value="Genomic_DNA"/>
</dbReference>
<keyword evidence="6" id="KW-0732">Signal</keyword>
<dbReference type="GO" id="GO:0006811">
    <property type="term" value="P:monoatomic ion transport"/>
    <property type="evidence" value="ECO:0007669"/>
    <property type="project" value="UniProtKB-KW"/>
</dbReference>
<dbReference type="InterPro" id="IPR050298">
    <property type="entry name" value="Gram-neg_bact_OMP"/>
</dbReference>
<evidence type="ECO:0000256" key="4">
    <source>
        <dbReference type="ARBA" id="ARBA00022452"/>
    </source>
</evidence>
<dbReference type="InterPro" id="IPR023614">
    <property type="entry name" value="Porin_dom_sf"/>
</dbReference>
<accession>A0A3B0WAB3</accession>
<dbReference type="SUPFAM" id="SSF56935">
    <property type="entry name" value="Porins"/>
    <property type="match status" value="1"/>
</dbReference>
<evidence type="ECO:0000256" key="5">
    <source>
        <dbReference type="ARBA" id="ARBA00022692"/>
    </source>
</evidence>
<evidence type="ECO:0000256" key="9">
    <source>
        <dbReference type="ARBA" id="ARBA00023136"/>
    </source>
</evidence>
<feature type="domain" description="Porin" evidence="11">
    <location>
        <begin position="9"/>
        <end position="310"/>
    </location>
</feature>
<dbReference type="PANTHER" id="PTHR34501">
    <property type="entry name" value="PROTEIN YDDL-RELATED"/>
    <property type="match status" value="1"/>
</dbReference>
<dbReference type="CDD" id="cd00342">
    <property type="entry name" value="gram_neg_porins"/>
    <property type="match status" value="1"/>
</dbReference>
<evidence type="ECO:0000256" key="3">
    <source>
        <dbReference type="ARBA" id="ARBA00022448"/>
    </source>
</evidence>
<keyword evidence="8" id="KW-0626">Porin</keyword>
<comment type="subunit">
    <text evidence="2">Homotrimer.</text>
</comment>
<dbReference type="Gene3D" id="2.40.160.10">
    <property type="entry name" value="Porin"/>
    <property type="match status" value="1"/>
</dbReference>
<dbReference type="AlphaFoldDB" id="A0A3B0WAB3"/>
<evidence type="ECO:0000256" key="10">
    <source>
        <dbReference type="ARBA" id="ARBA00023237"/>
    </source>
</evidence>
<keyword evidence="5" id="KW-0812">Transmembrane</keyword>
<organism evidence="12">
    <name type="scientific">hydrothermal vent metagenome</name>
    <dbReference type="NCBI Taxonomy" id="652676"/>
    <lineage>
        <taxon>unclassified sequences</taxon>
        <taxon>metagenomes</taxon>
        <taxon>ecological metagenomes</taxon>
    </lineage>
</organism>